<proteinExistence type="predicted"/>
<sequence length="160" mass="18562">MHIGDEDKIVIIRWITSENMVSGRYLEMSYCLIFEDNEKKLRVLLVVENIYKILYFSELLKKNYQISALYCKRETKKTIDFMISCLGKDKKAKCNQSLEQIHGLWGDRNTSRNLLPEGLGCSAPLDVDIRECTLLCEVFLEKVPVNEDTIIPNTTKLDYS</sequence>
<dbReference type="HOGENOM" id="CLU_1654354_0_0_1"/>
<reference evidence="1" key="2">
    <citation type="submission" date="2015-02" db="UniProtKB">
        <authorList>
            <consortium name="EnsemblMetazoa"/>
        </authorList>
    </citation>
    <scope>IDENTIFICATION</scope>
</reference>
<name>T1JLJ4_STRMM</name>
<dbReference type="Proteomes" id="UP000014500">
    <property type="component" value="Unassembled WGS sequence"/>
</dbReference>
<evidence type="ECO:0000313" key="2">
    <source>
        <dbReference type="Proteomes" id="UP000014500"/>
    </source>
</evidence>
<reference evidence="2" key="1">
    <citation type="submission" date="2011-05" db="EMBL/GenBank/DDBJ databases">
        <authorList>
            <person name="Richards S.R."/>
            <person name="Qu J."/>
            <person name="Jiang H."/>
            <person name="Jhangiani S.N."/>
            <person name="Agravi P."/>
            <person name="Goodspeed R."/>
            <person name="Gross S."/>
            <person name="Mandapat C."/>
            <person name="Jackson L."/>
            <person name="Mathew T."/>
            <person name="Pu L."/>
            <person name="Thornton R."/>
            <person name="Saada N."/>
            <person name="Wilczek-Boney K.B."/>
            <person name="Lee S."/>
            <person name="Kovar C."/>
            <person name="Wu Y."/>
            <person name="Scherer S.E."/>
            <person name="Worley K.C."/>
            <person name="Muzny D.M."/>
            <person name="Gibbs R."/>
        </authorList>
    </citation>
    <scope>NUCLEOTIDE SEQUENCE</scope>
    <source>
        <strain evidence="2">Brora</strain>
    </source>
</reference>
<evidence type="ECO:0000313" key="1">
    <source>
        <dbReference type="EnsemblMetazoa" id="SMAR014724-PA"/>
    </source>
</evidence>
<protein>
    <submittedName>
        <fullName evidence="1">Uncharacterized protein</fullName>
    </submittedName>
</protein>
<dbReference type="EMBL" id="JH431579">
    <property type="status" value="NOT_ANNOTATED_CDS"/>
    <property type="molecule type" value="Genomic_DNA"/>
</dbReference>
<accession>T1JLJ4</accession>
<keyword evidence="2" id="KW-1185">Reference proteome</keyword>
<dbReference type="AlphaFoldDB" id="T1JLJ4"/>
<dbReference type="EnsemblMetazoa" id="SMAR014724-RA">
    <property type="protein sequence ID" value="SMAR014724-PA"/>
    <property type="gene ID" value="SMAR014724"/>
</dbReference>
<organism evidence="1 2">
    <name type="scientific">Strigamia maritima</name>
    <name type="common">European centipede</name>
    <name type="synonym">Geophilus maritimus</name>
    <dbReference type="NCBI Taxonomy" id="126957"/>
    <lineage>
        <taxon>Eukaryota</taxon>
        <taxon>Metazoa</taxon>
        <taxon>Ecdysozoa</taxon>
        <taxon>Arthropoda</taxon>
        <taxon>Myriapoda</taxon>
        <taxon>Chilopoda</taxon>
        <taxon>Pleurostigmophora</taxon>
        <taxon>Geophilomorpha</taxon>
        <taxon>Linotaeniidae</taxon>
        <taxon>Strigamia</taxon>
    </lineage>
</organism>